<dbReference type="RefSeq" id="WP_277443172.1">
    <property type="nucleotide sequence ID" value="NZ_JAKOAV010000008.1"/>
</dbReference>
<protein>
    <submittedName>
        <fullName evidence="7">NlpC/P60 family protein</fullName>
    </submittedName>
</protein>
<evidence type="ECO:0000256" key="4">
    <source>
        <dbReference type="ARBA" id="ARBA00022807"/>
    </source>
</evidence>
<keyword evidence="3" id="KW-0378">Hydrolase</keyword>
<dbReference type="InterPro" id="IPR002477">
    <property type="entry name" value="Peptidoglycan-bd-like"/>
</dbReference>
<feature type="signal peptide" evidence="5">
    <location>
        <begin position="1"/>
        <end position="23"/>
    </location>
</feature>
<keyword evidence="5" id="KW-0732">Signal</keyword>
<sequence length="229" mass="24666">MSKRKLSISLSIFLLVTFLTATAVYAGQALKEGASGNDVLKVQTKLQSYGYYDSALDGDFGPATLNAVIRFQADCGLTVDGIVGPETIQALERFNPATFTPSRGAAGDRKGQTIVSYAEQFLGTPYVWAGGSPRGFDCSGFTSYVFGHFGIDLPHAADEQFDEGYRVSQPRAGDLVFFSTYESGPSHVGIYIGDNQFIHGSSGAGEVCITSLSTPYYRERYLGARRVIS</sequence>
<dbReference type="Pfam" id="PF00877">
    <property type="entry name" value="NLPC_P60"/>
    <property type="match status" value="1"/>
</dbReference>
<dbReference type="GO" id="GO:0008234">
    <property type="term" value="F:cysteine-type peptidase activity"/>
    <property type="evidence" value="ECO:0007669"/>
    <property type="project" value="UniProtKB-KW"/>
</dbReference>
<dbReference type="InterPro" id="IPR036365">
    <property type="entry name" value="PGBD-like_sf"/>
</dbReference>
<dbReference type="InterPro" id="IPR036366">
    <property type="entry name" value="PGBDSf"/>
</dbReference>
<feature type="chain" id="PRO_5040956394" evidence="5">
    <location>
        <begin position="24"/>
        <end position="229"/>
    </location>
</feature>
<dbReference type="EMBL" id="JAKOAV010000008">
    <property type="protein sequence ID" value="MDF9407918.1"/>
    <property type="molecule type" value="Genomic_DNA"/>
</dbReference>
<evidence type="ECO:0000256" key="3">
    <source>
        <dbReference type="ARBA" id="ARBA00022801"/>
    </source>
</evidence>
<dbReference type="GO" id="GO:0006508">
    <property type="term" value="P:proteolysis"/>
    <property type="evidence" value="ECO:0007669"/>
    <property type="project" value="UniProtKB-KW"/>
</dbReference>
<dbReference type="Pfam" id="PF01471">
    <property type="entry name" value="PG_binding_1"/>
    <property type="match status" value="1"/>
</dbReference>
<organism evidence="7 8">
    <name type="scientific">Pelotomaculum isophthalicicum JI</name>
    <dbReference type="NCBI Taxonomy" id="947010"/>
    <lineage>
        <taxon>Bacteria</taxon>
        <taxon>Bacillati</taxon>
        <taxon>Bacillota</taxon>
        <taxon>Clostridia</taxon>
        <taxon>Eubacteriales</taxon>
        <taxon>Desulfotomaculaceae</taxon>
        <taxon>Pelotomaculum</taxon>
    </lineage>
</organism>
<keyword evidence="8" id="KW-1185">Reference proteome</keyword>
<dbReference type="Gene3D" id="3.90.1720.10">
    <property type="entry name" value="endopeptidase domain like (from Nostoc punctiforme)"/>
    <property type="match status" value="1"/>
</dbReference>
<accession>A0A9X4JVS6</accession>
<evidence type="ECO:0000256" key="1">
    <source>
        <dbReference type="ARBA" id="ARBA00007074"/>
    </source>
</evidence>
<dbReference type="Gene3D" id="1.10.101.10">
    <property type="entry name" value="PGBD-like superfamily/PGBD"/>
    <property type="match status" value="1"/>
</dbReference>
<keyword evidence="4" id="KW-0788">Thiol protease</keyword>
<evidence type="ECO:0000256" key="2">
    <source>
        <dbReference type="ARBA" id="ARBA00022670"/>
    </source>
</evidence>
<evidence type="ECO:0000256" key="5">
    <source>
        <dbReference type="SAM" id="SignalP"/>
    </source>
</evidence>
<dbReference type="SUPFAM" id="SSF54001">
    <property type="entry name" value="Cysteine proteinases"/>
    <property type="match status" value="1"/>
</dbReference>
<dbReference type="InterPro" id="IPR038765">
    <property type="entry name" value="Papain-like_cys_pep_sf"/>
</dbReference>
<dbReference type="PANTHER" id="PTHR47053">
    <property type="entry name" value="MUREIN DD-ENDOPEPTIDASE MEPH-RELATED"/>
    <property type="match status" value="1"/>
</dbReference>
<evidence type="ECO:0000313" key="7">
    <source>
        <dbReference type="EMBL" id="MDF9407918.1"/>
    </source>
</evidence>
<dbReference type="Proteomes" id="UP001154312">
    <property type="component" value="Unassembled WGS sequence"/>
</dbReference>
<evidence type="ECO:0000259" key="6">
    <source>
        <dbReference type="PROSITE" id="PS51935"/>
    </source>
</evidence>
<dbReference type="PANTHER" id="PTHR47053:SF1">
    <property type="entry name" value="MUREIN DD-ENDOPEPTIDASE MEPH-RELATED"/>
    <property type="match status" value="1"/>
</dbReference>
<dbReference type="InterPro" id="IPR051202">
    <property type="entry name" value="Peptidase_C40"/>
</dbReference>
<dbReference type="AlphaFoldDB" id="A0A9X4JVS6"/>
<comment type="caution">
    <text evidence="7">The sequence shown here is derived from an EMBL/GenBank/DDBJ whole genome shotgun (WGS) entry which is preliminary data.</text>
</comment>
<name>A0A9X4JVS6_9FIRM</name>
<reference evidence="7" key="1">
    <citation type="submission" date="2022-02" db="EMBL/GenBank/DDBJ databases">
        <authorList>
            <person name="Leng L."/>
        </authorList>
    </citation>
    <scope>NUCLEOTIDE SEQUENCE</scope>
    <source>
        <strain evidence="7">JI</strain>
    </source>
</reference>
<dbReference type="SUPFAM" id="SSF47090">
    <property type="entry name" value="PGBD-like"/>
    <property type="match status" value="1"/>
</dbReference>
<gene>
    <name evidence="7" type="ORF">L7E55_06015</name>
</gene>
<evidence type="ECO:0000313" key="8">
    <source>
        <dbReference type="Proteomes" id="UP001154312"/>
    </source>
</evidence>
<keyword evidence="2" id="KW-0645">Protease</keyword>
<proteinExistence type="inferred from homology"/>
<comment type="similarity">
    <text evidence="1">Belongs to the peptidase C40 family.</text>
</comment>
<dbReference type="PROSITE" id="PS51935">
    <property type="entry name" value="NLPC_P60"/>
    <property type="match status" value="1"/>
</dbReference>
<dbReference type="InterPro" id="IPR000064">
    <property type="entry name" value="NLP_P60_dom"/>
</dbReference>
<feature type="domain" description="NlpC/P60" evidence="6">
    <location>
        <begin position="108"/>
        <end position="228"/>
    </location>
</feature>